<proteinExistence type="predicted"/>
<dbReference type="EMBL" id="ABCJ01000034">
    <property type="protein sequence ID" value="EDM22826.1"/>
    <property type="molecule type" value="Genomic_DNA"/>
</dbReference>
<protein>
    <submittedName>
        <fullName evidence="2">Uncharacterized protein</fullName>
    </submittedName>
</protein>
<reference evidence="2 3" key="1">
    <citation type="journal article" date="2011" name="Stand. Genomic Sci.">
        <title>Draft genome sequence of Caminibacter mediatlanticus strain TB-2, an epsilonproteobacterium isolated from a deep-sea hydrothermal vent.</title>
        <authorList>
            <person name="Giovannelli D."/>
            <person name="Ferriera S."/>
            <person name="Johnson J."/>
            <person name="Kravitz S."/>
            <person name="Perez-Rodriguez I."/>
            <person name="Ricci J."/>
            <person name="O'Brien C."/>
            <person name="Voordeckers J.W."/>
            <person name="Bini E."/>
            <person name="Vetriani C."/>
        </authorList>
    </citation>
    <scope>NUCLEOTIDE SEQUENCE [LARGE SCALE GENOMIC DNA]</scope>
    <source>
        <strain evidence="2 3">TB-2</strain>
    </source>
</reference>
<comment type="caution">
    <text evidence="2">The sequence shown here is derived from an EMBL/GenBank/DDBJ whole genome shotgun (WGS) entry which is preliminary data.</text>
</comment>
<accession>A0AAI9AER5</accession>
<feature type="non-terminal residue" evidence="2">
    <location>
        <position position="1"/>
    </location>
</feature>
<sequence>DEVKFRIPKGAWEWKTQGGQDG</sequence>
<evidence type="ECO:0000256" key="1">
    <source>
        <dbReference type="SAM" id="MobiDB-lite"/>
    </source>
</evidence>
<name>A0AAI9AER5_9BACT</name>
<dbReference type="Proteomes" id="UP000003288">
    <property type="component" value="Unassembled WGS sequence"/>
</dbReference>
<evidence type="ECO:0000313" key="3">
    <source>
        <dbReference type="Proteomes" id="UP000003288"/>
    </source>
</evidence>
<dbReference type="AlphaFoldDB" id="A0AAI9AER5"/>
<evidence type="ECO:0000313" key="2">
    <source>
        <dbReference type="EMBL" id="EDM22826.1"/>
    </source>
</evidence>
<gene>
    <name evidence="2" type="ORF">CMTB2_09256</name>
</gene>
<organism evidence="2 3">
    <name type="scientific">Caminibacter mediatlanticus TB-2</name>
    <dbReference type="NCBI Taxonomy" id="391592"/>
    <lineage>
        <taxon>Bacteria</taxon>
        <taxon>Pseudomonadati</taxon>
        <taxon>Campylobacterota</taxon>
        <taxon>Epsilonproteobacteria</taxon>
        <taxon>Nautiliales</taxon>
        <taxon>Nautiliaceae</taxon>
        <taxon>Caminibacter</taxon>
    </lineage>
</organism>
<feature type="region of interest" description="Disordered" evidence="1">
    <location>
        <begin position="1"/>
        <end position="22"/>
    </location>
</feature>